<evidence type="ECO:0000313" key="2">
    <source>
        <dbReference type="Proteomes" id="UP000199634"/>
    </source>
</evidence>
<evidence type="ECO:0000313" key="1">
    <source>
        <dbReference type="EMBL" id="SEH61130.1"/>
    </source>
</evidence>
<protein>
    <submittedName>
        <fullName evidence="1">Uncharacterized protein</fullName>
    </submittedName>
</protein>
<dbReference type="AlphaFoldDB" id="A0A1H6JMX9"/>
<accession>A0A1H6JMX9</accession>
<reference evidence="2" key="1">
    <citation type="submission" date="2016-10" db="EMBL/GenBank/DDBJ databases">
        <authorList>
            <person name="Varghese N."/>
            <person name="Submissions S."/>
        </authorList>
    </citation>
    <scope>NUCLEOTIDE SEQUENCE [LARGE SCALE GENOMIC DNA]</scope>
    <source>
        <strain evidence="2">CGMCC 1.10825</strain>
    </source>
</reference>
<dbReference type="EMBL" id="FNXE01000004">
    <property type="protein sequence ID" value="SEH61130.1"/>
    <property type="molecule type" value="Genomic_DNA"/>
</dbReference>
<name>A0A1H6JMX9_9FLAO</name>
<organism evidence="1 2">
    <name type="scientific">Paenimyroides marinum</name>
    <dbReference type="NCBI Taxonomy" id="1159016"/>
    <lineage>
        <taxon>Bacteria</taxon>
        <taxon>Pseudomonadati</taxon>
        <taxon>Bacteroidota</taxon>
        <taxon>Flavobacteriia</taxon>
        <taxon>Flavobacteriales</taxon>
        <taxon>Flavobacteriaceae</taxon>
        <taxon>Paenimyroides</taxon>
    </lineage>
</organism>
<dbReference type="OrthoDB" id="1342667at2"/>
<keyword evidence="2" id="KW-1185">Reference proteome</keyword>
<dbReference type="RefSeq" id="WP_091095880.1">
    <property type="nucleotide sequence ID" value="NZ_FNXE01000004.1"/>
</dbReference>
<proteinExistence type="predicted"/>
<gene>
    <name evidence="1" type="ORF">SAMN02927937_00453</name>
</gene>
<sequence>MTKTYTKSYYDISKKLKPFSFNERTVYYISNGKTILPKIYDLNLLKSNLAKNGFDFIHFSHNTEDVFNLLTLYKYYNPKFDISKELPSDNNYFKYLLQLFEIEDNINDIFVYTHYGELVIITFSVIYDGIIGFEDLDTFLFNFPTESTRLEEGAFHSRYSFSDGNENERDIPFEENIQKIVDEIKEQLEGLKKTGQFLAILPFIQHHINEIKETKDKVSRLYIDEDYRIFLPDYNNIEIKLSHLTKALYFWFLLVDQVDLSDLKDFEADLLIIYKHISYQENHEKMAKSISDLVENSNDEIYVHFSRIKSAFCKSIDKSIVKKYYILGDRNKPKRIQLDRSLTNIKDFINKWFPNDERFSSWFQPSPTTKTLEEMSDEDLYNLL</sequence>
<dbReference type="Proteomes" id="UP000199634">
    <property type="component" value="Unassembled WGS sequence"/>
</dbReference>